<evidence type="ECO:0000256" key="8">
    <source>
        <dbReference type="ARBA" id="ARBA00023034"/>
    </source>
</evidence>
<keyword evidence="5" id="KW-0735">Signal-anchor</keyword>
<dbReference type="InterPro" id="IPR001509">
    <property type="entry name" value="Epimerase_deHydtase"/>
</dbReference>
<evidence type="ECO:0000313" key="15">
    <source>
        <dbReference type="Proteomes" id="UP000178254"/>
    </source>
</evidence>
<dbReference type="GO" id="GO:0042732">
    <property type="term" value="P:D-xylose metabolic process"/>
    <property type="evidence" value="ECO:0007669"/>
    <property type="project" value="InterPro"/>
</dbReference>
<keyword evidence="8" id="KW-0333">Golgi apparatus</keyword>
<keyword evidence="9" id="KW-0472">Membrane</keyword>
<evidence type="ECO:0000259" key="13">
    <source>
        <dbReference type="Pfam" id="PF01370"/>
    </source>
</evidence>
<comment type="caution">
    <text evidence="14">The sequence shown here is derived from an EMBL/GenBank/DDBJ whole genome shotgun (WGS) entry which is preliminary data.</text>
</comment>
<dbReference type="EMBL" id="MFRE01000015">
    <property type="protein sequence ID" value="OGH93985.1"/>
    <property type="molecule type" value="Genomic_DNA"/>
</dbReference>
<feature type="domain" description="NAD-dependent epimerase/dehydratase" evidence="13">
    <location>
        <begin position="9"/>
        <end position="256"/>
    </location>
</feature>
<keyword evidence="6" id="KW-1133">Transmembrane helix</keyword>
<dbReference type="InterPro" id="IPR044516">
    <property type="entry name" value="UXS-like"/>
</dbReference>
<evidence type="ECO:0000256" key="10">
    <source>
        <dbReference type="ARBA" id="ARBA00023180"/>
    </source>
</evidence>
<accession>A0A1F6PCU1</accession>
<evidence type="ECO:0000256" key="2">
    <source>
        <dbReference type="ARBA" id="ARBA00004323"/>
    </source>
</evidence>
<gene>
    <name evidence="14" type="ORF">A2538_03745</name>
</gene>
<dbReference type="Pfam" id="PF01370">
    <property type="entry name" value="Epimerase"/>
    <property type="match status" value="1"/>
</dbReference>
<evidence type="ECO:0000256" key="5">
    <source>
        <dbReference type="ARBA" id="ARBA00022968"/>
    </source>
</evidence>
<evidence type="ECO:0000256" key="4">
    <source>
        <dbReference type="ARBA" id="ARBA00022793"/>
    </source>
</evidence>
<name>A0A1F6PCU1_9BACT</name>
<dbReference type="STRING" id="1798709.A2538_03745"/>
<sequence length="337" mass="38107">MPIFEKKTVLVTGGAGFIGSHLCEALLKEANVICLDDFSNSHPDNIKHLLQYPDFEFIKHDVNEPFDPEQFDELGKFKIKFQGIQEIYHLACPTSPKDFEDLKMKSLLANSVTMINTLDLAVRYHAKYVFASSSVVYGEFDDNEALTEDYMGVVDHLTPRSCYDEGKRFAETCVETYREIYGLDAKSARIFTTYGPRMMLYEGLLIPDFILDAIQGKDLTIYGDETYNTSLCFVTDMVNGLIRLMAADPELSLINLGGNQMFSMVEVAKKIISMTESSSGIKFEPALLFATRKAKADLTLAKEELDWVPLVRLEDGLQKTINFTIANKEALLFDRKR</sequence>
<reference evidence="14 15" key="1">
    <citation type="journal article" date="2016" name="Nat. Commun.">
        <title>Thousands of microbial genomes shed light on interconnected biogeochemical processes in an aquifer system.</title>
        <authorList>
            <person name="Anantharaman K."/>
            <person name="Brown C.T."/>
            <person name="Hug L.A."/>
            <person name="Sharon I."/>
            <person name="Castelle C.J."/>
            <person name="Probst A.J."/>
            <person name="Thomas B.C."/>
            <person name="Singh A."/>
            <person name="Wilkins M.J."/>
            <person name="Karaoz U."/>
            <person name="Brodie E.L."/>
            <person name="Williams K.H."/>
            <person name="Hubbard S.S."/>
            <person name="Banfield J.F."/>
        </authorList>
    </citation>
    <scope>NUCLEOTIDE SEQUENCE [LARGE SCALE GENOMIC DNA]</scope>
</reference>
<evidence type="ECO:0000256" key="11">
    <source>
        <dbReference type="ARBA" id="ARBA00023239"/>
    </source>
</evidence>
<organism evidence="14 15">
    <name type="scientific">Candidatus Magasanikbacteria bacterium RIFOXYD2_FULL_41_14</name>
    <dbReference type="NCBI Taxonomy" id="1798709"/>
    <lineage>
        <taxon>Bacteria</taxon>
        <taxon>Candidatus Magasanikiibacteriota</taxon>
    </lineage>
</organism>
<protein>
    <recommendedName>
        <fullName evidence="13">NAD-dependent epimerase/dehydratase domain-containing protein</fullName>
    </recommendedName>
</protein>
<evidence type="ECO:0000256" key="9">
    <source>
        <dbReference type="ARBA" id="ARBA00023136"/>
    </source>
</evidence>
<dbReference type="Proteomes" id="UP000178254">
    <property type="component" value="Unassembled WGS sequence"/>
</dbReference>
<comment type="subcellular location">
    <subcellularLocation>
        <location evidence="2">Golgi apparatus membrane</location>
        <topology evidence="2">Single-pass type II membrane protein</topology>
    </subcellularLocation>
    <subcellularLocation>
        <location evidence="12">Golgi apparatus</location>
        <location evidence="12">Golgi stack membrane</location>
    </subcellularLocation>
</comment>
<dbReference type="GO" id="GO:0048040">
    <property type="term" value="F:UDP-glucuronate decarboxylase activity"/>
    <property type="evidence" value="ECO:0007669"/>
    <property type="project" value="TreeGrafter"/>
</dbReference>
<proteinExistence type="predicted"/>
<evidence type="ECO:0000256" key="6">
    <source>
        <dbReference type="ARBA" id="ARBA00022989"/>
    </source>
</evidence>
<dbReference type="GO" id="GO:0070403">
    <property type="term" value="F:NAD+ binding"/>
    <property type="evidence" value="ECO:0007669"/>
    <property type="project" value="InterPro"/>
</dbReference>
<dbReference type="GO" id="GO:0033320">
    <property type="term" value="P:UDP-D-xylose biosynthetic process"/>
    <property type="evidence" value="ECO:0007669"/>
    <property type="project" value="UniProtKB-UniPathway"/>
</dbReference>
<keyword evidence="11" id="KW-0456">Lyase</keyword>
<dbReference type="InterPro" id="IPR036291">
    <property type="entry name" value="NAD(P)-bd_dom_sf"/>
</dbReference>
<dbReference type="FunFam" id="3.40.50.720:FF:000065">
    <property type="entry name" value="UDP-glucuronic acid decarboxylase 1"/>
    <property type="match status" value="1"/>
</dbReference>
<keyword evidence="3" id="KW-0812">Transmembrane</keyword>
<evidence type="ECO:0000256" key="12">
    <source>
        <dbReference type="ARBA" id="ARBA00037859"/>
    </source>
</evidence>
<evidence type="ECO:0000256" key="7">
    <source>
        <dbReference type="ARBA" id="ARBA00023027"/>
    </source>
</evidence>
<comment type="cofactor">
    <cofactor evidence="1">
        <name>NAD(+)</name>
        <dbReference type="ChEBI" id="CHEBI:57540"/>
    </cofactor>
</comment>
<dbReference type="Gene3D" id="3.40.50.720">
    <property type="entry name" value="NAD(P)-binding Rossmann-like Domain"/>
    <property type="match status" value="1"/>
</dbReference>
<keyword evidence="7" id="KW-0520">NAD</keyword>
<evidence type="ECO:0000313" key="14">
    <source>
        <dbReference type="EMBL" id="OGH93985.1"/>
    </source>
</evidence>
<dbReference type="PANTHER" id="PTHR43078">
    <property type="entry name" value="UDP-GLUCURONIC ACID DECARBOXYLASE-RELATED"/>
    <property type="match status" value="1"/>
</dbReference>
<keyword evidence="4" id="KW-0210">Decarboxylase</keyword>
<keyword evidence="10" id="KW-0325">Glycoprotein</keyword>
<evidence type="ECO:0000256" key="1">
    <source>
        <dbReference type="ARBA" id="ARBA00001911"/>
    </source>
</evidence>
<evidence type="ECO:0000256" key="3">
    <source>
        <dbReference type="ARBA" id="ARBA00022692"/>
    </source>
</evidence>
<dbReference type="SUPFAM" id="SSF51735">
    <property type="entry name" value="NAD(P)-binding Rossmann-fold domains"/>
    <property type="match status" value="1"/>
</dbReference>
<dbReference type="UniPathway" id="UPA00796">
    <property type="reaction ID" value="UER00771"/>
</dbReference>
<dbReference type="PANTHER" id="PTHR43078:SF6">
    <property type="entry name" value="UDP-GLUCURONIC ACID DECARBOXYLASE 1"/>
    <property type="match status" value="1"/>
</dbReference>
<dbReference type="AlphaFoldDB" id="A0A1F6PCU1"/>
<dbReference type="GO" id="GO:0005737">
    <property type="term" value="C:cytoplasm"/>
    <property type="evidence" value="ECO:0007669"/>
    <property type="project" value="TreeGrafter"/>
</dbReference>